<dbReference type="GeneID" id="59345613"/>
<organism evidence="3 4">
    <name type="scientific">Mycena indigotica</name>
    <dbReference type="NCBI Taxonomy" id="2126181"/>
    <lineage>
        <taxon>Eukaryota</taxon>
        <taxon>Fungi</taxon>
        <taxon>Dikarya</taxon>
        <taxon>Basidiomycota</taxon>
        <taxon>Agaricomycotina</taxon>
        <taxon>Agaricomycetes</taxon>
        <taxon>Agaricomycetidae</taxon>
        <taxon>Agaricales</taxon>
        <taxon>Marasmiineae</taxon>
        <taxon>Mycenaceae</taxon>
        <taxon>Mycena</taxon>
    </lineage>
</organism>
<feature type="compositionally biased region" description="Low complexity" evidence="1">
    <location>
        <begin position="339"/>
        <end position="350"/>
    </location>
</feature>
<feature type="transmembrane region" description="Helical" evidence="2">
    <location>
        <begin position="412"/>
        <end position="435"/>
    </location>
</feature>
<feature type="transmembrane region" description="Helical" evidence="2">
    <location>
        <begin position="223"/>
        <end position="243"/>
    </location>
</feature>
<feature type="transmembrane region" description="Helical" evidence="2">
    <location>
        <begin position="190"/>
        <end position="211"/>
    </location>
</feature>
<feature type="region of interest" description="Disordered" evidence="1">
    <location>
        <begin position="339"/>
        <end position="367"/>
    </location>
</feature>
<dbReference type="EMBL" id="JACAZF010000005">
    <property type="protein sequence ID" value="KAF7304046.1"/>
    <property type="molecule type" value="Genomic_DNA"/>
</dbReference>
<protein>
    <submittedName>
        <fullName evidence="3">F-box domain-containing protein</fullName>
    </submittedName>
</protein>
<feature type="transmembrane region" description="Helical" evidence="2">
    <location>
        <begin position="134"/>
        <end position="153"/>
    </location>
</feature>
<accession>A0A8H6SST5</accession>
<keyword evidence="2" id="KW-0812">Transmembrane</keyword>
<comment type="caution">
    <text evidence="3">The sequence shown here is derived from an EMBL/GenBank/DDBJ whole genome shotgun (WGS) entry which is preliminary data.</text>
</comment>
<name>A0A8H6SST5_9AGAR</name>
<keyword evidence="2" id="KW-0472">Membrane</keyword>
<feature type="transmembrane region" description="Helical" evidence="2">
    <location>
        <begin position="165"/>
        <end position="184"/>
    </location>
</feature>
<dbReference type="OrthoDB" id="5427664at2759"/>
<keyword evidence="2" id="KW-1133">Transmembrane helix</keyword>
<feature type="transmembrane region" description="Helical" evidence="2">
    <location>
        <begin position="278"/>
        <end position="299"/>
    </location>
</feature>
<evidence type="ECO:0000256" key="1">
    <source>
        <dbReference type="SAM" id="MobiDB-lite"/>
    </source>
</evidence>
<reference evidence="3" key="1">
    <citation type="submission" date="2020-05" db="EMBL/GenBank/DDBJ databases">
        <title>Mycena genomes resolve the evolution of fungal bioluminescence.</title>
        <authorList>
            <person name="Tsai I.J."/>
        </authorList>
    </citation>
    <scope>NUCLEOTIDE SEQUENCE</scope>
    <source>
        <strain evidence="3">171206Taipei</strain>
    </source>
</reference>
<dbReference type="RefSeq" id="XP_037221018.1">
    <property type="nucleotide sequence ID" value="XM_037363097.1"/>
</dbReference>
<feature type="transmembrane region" description="Helical" evidence="2">
    <location>
        <begin position="377"/>
        <end position="400"/>
    </location>
</feature>
<feature type="transmembrane region" description="Helical" evidence="2">
    <location>
        <begin position="55"/>
        <end position="74"/>
    </location>
</feature>
<dbReference type="AlphaFoldDB" id="A0A8H6SST5"/>
<dbReference type="Proteomes" id="UP000636479">
    <property type="component" value="Unassembled WGS sequence"/>
</dbReference>
<evidence type="ECO:0000313" key="3">
    <source>
        <dbReference type="EMBL" id="KAF7304046.1"/>
    </source>
</evidence>
<evidence type="ECO:0000313" key="4">
    <source>
        <dbReference type="Proteomes" id="UP000636479"/>
    </source>
</evidence>
<keyword evidence="4" id="KW-1185">Reference proteome</keyword>
<gene>
    <name evidence="3" type="ORF">MIND_00635900</name>
</gene>
<evidence type="ECO:0000256" key="2">
    <source>
        <dbReference type="SAM" id="Phobius"/>
    </source>
</evidence>
<sequence>MRKMWSASWGTGWVMGPSRSVSNDRSAKVASLLFRSSIIEVALRRISSKLIPRRYLVLGLIMYPFCLVVLLPVLPYQIKVCDLGQHKEMDRICDWCDITAWKDFPCHVALPSYSSIAAHRWLMSLQCLEANPDISGLGVRIAFYAQTLALVLLTGRSLEEALSSVWTLLGTSFGLAVSALVTAAQAQLPLYQAIIVTDLVWLANFAIFMALAAYNRHPRGSRVVQYCAIAQTYVSMGCVLYIWSQADQLDGDGGPDEDKTIFVVMFASVNATGHGRTIALTITSLLLAAYSVVAGLFLWKRVPPLVAQSLQARRAKPKPSPKRPDPLSLSLPLTSSVSAAPSSAASNASTFPPPSRHRPRAVSTTTAPPSLPFDPHLLILTVLFLPPYLVTLICTELQIVRNDICPASNNSWGFGQVLALSVTIVPFVITCQAFWRYGIKQRKRDRDRERHNHGPIPRVVVDQVPSF</sequence>
<proteinExistence type="predicted"/>